<gene>
    <name evidence="2" type="ORF">RSOLAG1IB_10162</name>
</gene>
<evidence type="ECO:0000313" key="3">
    <source>
        <dbReference type="Proteomes" id="UP000059188"/>
    </source>
</evidence>
<keyword evidence="3" id="KW-1185">Reference proteome</keyword>
<dbReference type="Proteomes" id="UP000059188">
    <property type="component" value="Unassembled WGS sequence"/>
</dbReference>
<evidence type="ECO:0000313" key="2">
    <source>
        <dbReference type="EMBL" id="CEL62049.1"/>
    </source>
</evidence>
<dbReference type="EMBL" id="LN679159">
    <property type="protein sequence ID" value="CEL62049.1"/>
    <property type="molecule type" value="Genomic_DNA"/>
</dbReference>
<protein>
    <submittedName>
        <fullName evidence="2">Uncharacterized protein</fullName>
    </submittedName>
</protein>
<feature type="region of interest" description="Disordered" evidence="1">
    <location>
        <begin position="1"/>
        <end position="32"/>
    </location>
</feature>
<feature type="region of interest" description="Disordered" evidence="1">
    <location>
        <begin position="48"/>
        <end position="74"/>
    </location>
</feature>
<evidence type="ECO:0000256" key="1">
    <source>
        <dbReference type="SAM" id="MobiDB-lite"/>
    </source>
</evidence>
<feature type="compositionally biased region" description="Pro residues" evidence="1">
    <location>
        <begin position="1"/>
        <end position="15"/>
    </location>
</feature>
<feature type="compositionally biased region" description="Polar residues" evidence="1">
    <location>
        <begin position="64"/>
        <end position="74"/>
    </location>
</feature>
<name>A0A0B7FYX2_THACB</name>
<proteinExistence type="predicted"/>
<accession>A0A0B7FYX2</accession>
<dbReference type="AlphaFoldDB" id="A0A0B7FYX2"/>
<organism evidence="2 3">
    <name type="scientific">Thanatephorus cucumeris (strain AG1-IB / isolate 7/3/14)</name>
    <name type="common">Lettuce bottom rot fungus</name>
    <name type="synonym">Rhizoctonia solani</name>
    <dbReference type="NCBI Taxonomy" id="1108050"/>
    <lineage>
        <taxon>Eukaryota</taxon>
        <taxon>Fungi</taxon>
        <taxon>Dikarya</taxon>
        <taxon>Basidiomycota</taxon>
        <taxon>Agaricomycotina</taxon>
        <taxon>Agaricomycetes</taxon>
        <taxon>Cantharellales</taxon>
        <taxon>Ceratobasidiaceae</taxon>
        <taxon>Rhizoctonia</taxon>
        <taxon>Rhizoctonia solani AG-1</taxon>
    </lineage>
</organism>
<sequence length="74" mass="8021">MPAIPRPPYYSPAPPDQWSTGSTSGLYPKFRPHPSAVELGTTLYNTSSAQARGAKPWAPLTPPAFTTNPYFVSK</sequence>
<reference evidence="2 3" key="1">
    <citation type="submission" date="2014-11" db="EMBL/GenBank/DDBJ databases">
        <authorList>
            <person name="Wibberg Daniel"/>
        </authorList>
    </citation>
    <scope>NUCLEOTIDE SEQUENCE [LARGE SCALE GENOMIC DNA]</scope>
    <source>
        <strain evidence="2">Rhizoctonia solani AG1-IB 7/3/14</strain>
    </source>
</reference>